<keyword evidence="2" id="KW-1185">Reference proteome</keyword>
<dbReference type="AlphaFoldDB" id="A0A9P7QU93"/>
<protein>
    <submittedName>
        <fullName evidence="1">Uncharacterized protein</fullName>
    </submittedName>
</protein>
<reference evidence="1" key="1">
    <citation type="submission" date="2021-05" db="EMBL/GenBank/DDBJ databases">
        <title>Comparative genomics of three Colletotrichum scovillei strains and genetic complementation revealed genes involved fungal growth and virulence on chili pepper.</title>
        <authorList>
            <person name="Hsieh D.-K."/>
            <person name="Chuang S.-C."/>
            <person name="Chen C.-Y."/>
            <person name="Chao Y.-T."/>
            <person name="Lu M.-Y.J."/>
            <person name="Lee M.-H."/>
            <person name="Shih M.-C."/>
        </authorList>
    </citation>
    <scope>NUCLEOTIDE SEQUENCE</scope>
    <source>
        <strain evidence="1">Coll-153</strain>
    </source>
</reference>
<proteinExistence type="predicted"/>
<organism evidence="1 2">
    <name type="scientific">Colletotrichum scovillei</name>
    <dbReference type="NCBI Taxonomy" id="1209932"/>
    <lineage>
        <taxon>Eukaryota</taxon>
        <taxon>Fungi</taxon>
        <taxon>Dikarya</taxon>
        <taxon>Ascomycota</taxon>
        <taxon>Pezizomycotina</taxon>
        <taxon>Sordariomycetes</taxon>
        <taxon>Hypocreomycetidae</taxon>
        <taxon>Glomerellales</taxon>
        <taxon>Glomerellaceae</taxon>
        <taxon>Colletotrichum</taxon>
        <taxon>Colletotrichum acutatum species complex</taxon>
    </lineage>
</organism>
<evidence type="ECO:0000313" key="2">
    <source>
        <dbReference type="Proteomes" id="UP000699042"/>
    </source>
</evidence>
<sequence>MYVPAFLIHNQAVEIRGIHCTIDSNLTPNVPSLWRKIRVTF</sequence>
<dbReference type="Proteomes" id="UP000699042">
    <property type="component" value="Unassembled WGS sequence"/>
</dbReference>
<gene>
    <name evidence="1" type="ORF">JMJ77_012116</name>
</gene>
<accession>A0A9P7QU93</accession>
<dbReference type="EMBL" id="JAESDN010000014">
    <property type="protein sequence ID" value="KAG7041596.1"/>
    <property type="molecule type" value="Genomic_DNA"/>
</dbReference>
<evidence type="ECO:0000313" key="1">
    <source>
        <dbReference type="EMBL" id="KAG7041596.1"/>
    </source>
</evidence>
<name>A0A9P7QU93_9PEZI</name>
<comment type="caution">
    <text evidence="1">The sequence shown here is derived from an EMBL/GenBank/DDBJ whole genome shotgun (WGS) entry which is preliminary data.</text>
</comment>